<comment type="catalytic activity">
    <reaction evidence="11">
        <text>5-taurinomethyluridine(34) in tRNA + S-sulfanyl-L-cysteinyl-[protein] + AH2 + ATP = 5-taurinomethyl-2-thiouridine(34) in tRNA + L-cysteinyl-[protein] + A + AMP + diphosphate + H(+)</text>
        <dbReference type="Rhea" id="RHEA:47040"/>
        <dbReference type="Rhea" id="RHEA-COMP:10131"/>
        <dbReference type="Rhea" id="RHEA-COMP:11726"/>
        <dbReference type="Rhea" id="RHEA-COMP:11732"/>
        <dbReference type="Rhea" id="RHEA-COMP:11733"/>
        <dbReference type="ChEBI" id="CHEBI:13193"/>
        <dbReference type="ChEBI" id="CHEBI:15378"/>
        <dbReference type="ChEBI" id="CHEBI:17499"/>
        <dbReference type="ChEBI" id="CHEBI:29950"/>
        <dbReference type="ChEBI" id="CHEBI:30616"/>
        <dbReference type="ChEBI" id="CHEBI:33019"/>
        <dbReference type="ChEBI" id="CHEBI:61963"/>
        <dbReference type="ChEBI" id="CHEBI:87171"/>
        <dbReference type="ChEBI" id="CHEBI:87172"/>
        <dbReference type="ChEBI" id="CHEBI:456215"/>
        <dbReference type="EC" id="2.8.1.14"/>
    </reaction>
</comment>
<keyword evidence="15" id="KW-1185">Reference proteome</keyword>
<evidence type="ECO:0000256" key="5">
    <source>
        <dbReference type="ARBA" id="ARBA00022679"/>
    </source>
</evidence>
<dbReference type="NCBIfam" id="TIGR00420">
    <property type="entry name" value="trmU"/>
    <property type="match status" value="1"/>
</dbReference>
<sequence length="415" mass="47627">MSALRGITRSSFNNLKVRTRYLHNSSLSKLMTNEVSTNYMQPEPNANDEIIVAMSSGVDSSVCAALYAEKYKNVRGIYMANWSQTAKCTESDWNDVKKICNDLNIPCERVNFEKEYWNEVFQPMVQMYEKGLTPNPDVGCNKYVKFGKMIEHLTKKFSNNQKWWLVTGHYARIMKCQTSNEYNLLRGYYKSKDQSYYLANIPKRVLSQVLMPIGHLTKPNVRELAKGYNLHTAKKPDSQGLCFVSQDENNFRNFLNEYIAPNPGNIITEDGKIWGQHQGLWHATIGQKSGISMPQGDPRYKGIWFISEKRYDTNELVIVKGNNNDRLFKKGLKVKEWSWLMDDISAISEKCEEGNLSVQYRSLQEPEIINSIKISQSDVDIELVKKARAMAPGQNIVLYEGNRVLGSGILEETYL</sequence>
<dbReference type="VEuPathDB" id="FungiDB:DEHA2D04818g"/>
<dbReference type="PANTHER" id="PTHR11933">
    <property type="entry name" value="TRNA 5-METHYLAMINOMETHYL-2-THIOURIDYLATE -METHYLTRANSFERASE"/>
    <property type="match status" value="1"/>
</dbReference>
<dbReference type="Gene3D" id="2.40.30.10">
    <property type="entry name" value="Translation factors"/>
    <property type="match status" value="1"/>
</dbReference>
<dbReference type="Proteomes" id="UP000000599">
    <property type="component" value="Chromosome D"/>
</dbReference>
<evidence type="ECO:0000256" key="8">
    <source>
        <dbReference type="ARBA" id="ARBA00022840"/>
    </source>
</evidence>
<evidence type="ECO:0000256" key="1">
    <source>
        <dbReference type="ARBA" id="ARBA00003986"/>
    </source>
</evidence>
<keyword evidence="9" id="KW-0694">RNA-binding</keyword>
<dbReference type="InterPro" id="IPR004506">
    <property type="entry name" value="MnmA-like"/>
</dbReference>
<dbReference type="AlphaFoldDB" id="Q6BSZ3"/>
<dbReference type="InterPro" id="IPR023382">
    <property type="entry name" value="MnmA-like_central_sf"/>
</dbReference>
<name>Q6BSZ3_DEBHA</name>
<evidence type="ECO:0000256" key="3">
    <source>
        <dbReference type="ARBA" id="ARBA00011953"/>
    </source>
</evidence>
<evidence type="ECO:0000313" key="14">
    <source>
        <dbReference type="EMBL" id="CAG86816.2"/>
    </source>
</evidence>
<keyword evidence="5" id="KW-0808">Transferase</keyword>
<dbReference type="STRING" id="284592.Q6BSZ3"/>
<dbReference type="FunFam" id="2.30.30.280:FF:000001">
    <property type="entry name" value="tRNA-specific 2-thiouridylase MnmA"/>
    <property type="match status" value="1"/>
</dbReference>
<dbReference type="GO" id="GO:0103016">
    <property type="term" value="F:tRNA-uridine 2-sulfurtransferase activity"/>
    <property type="evidence" value="ECO:0007669"/>
    <property type="project" value="EnsemblFungi"/>
</dbReference>
<comment type="function">
    <text evidence="1">Catalyzes the 2-thiolation of uridine at the wobble position (U34) of mitochondrial tRNA(Lys), tRNA(Glu) and tRNA(Gln). Required for the formation of 5-taurinomethyl-2-thiouridine (tm5s2U) of mitochondrial tRNA(Lys), tRNA(Glu), and tRNA(Gln) at the wobble position. ATP is required to activate the C2 atom of the wobble base.</text>
</comment>
<dbReference type="InParanoid" id="Q6BSZ3"/>
<evidence type="ECO:0000256" key="7">
    <source>
        <dbReference type="ARBA" id="ARBA00022741"/>
    </source>
</evidence>
<keyword evidence="10" id="KW-1015">Disulfide bond</keyword>
<dbReference type="PANTHER" id="PTHR11933:SF5">
    <property type="entry name" value="MITOCHONDRIAL TRNA-SPECIFIC 2-THIOURIDYLASE 1"/>
    <property type="match status" value="1"/>
</dbReference>
<dbReference type="GO" id="GO:0005739">
    <property type="term" value="C:mitochondrion"/>
    <property type="evidence" value="ECO:0007669"/>
    <property type="project" value="EnsemblFungi"/>
</dbReference>
<evidence type="ECO:0000313" key="15">
    <source>
        <dbReference type="Proteomes" id="UP000000599"/>
    </source>
</evidence>
<dbReference type="NCBIfam" id="NF001138">
    <property type="entry name" value="PRK00143.1"/>
    <property type="match status" value="1"/>
</dbReference>
<dbReference type="OrthoDB" id="3685at2759"/>
<dbReference type="InterPro" id="IPR046884">
    <property type="entry name" value="MnmA-like_central"/>
</dbReference>
<protein>
    <recommendedName>
        <fullName evidence="3">tRNA-5-taurinomethyluridine 2-sulfurtransferase</fullName>
        <ecNumber evidence="3">2.8.1.14</ecNumber>
    </recommendedName>
</protein>
<comment type="similarity">
    <text evidence="2">Belongs to the MnmA/TRMU family.</text>
</comment>
<dbReference type="RefSeq" id="XP_458677.2">
    <property type="nucleotide sequence ID" value="XM_458677.1"/>
</dbReference>
<accession>Q6BSZ3</accession>
<keyword evidence="7" id="KW-0547">Nucleotide-binding</keyword>
<dbReference type="KEGG" id="dha:DEHA2D04818g"/>
<reference evidence="14 15" key="1">
    <citation type="journal article" date="2004" name="Nature">
        <title>Genome evolution in yeasts.</title>
        <authorList>
            <consortium name="Genolevures"/>
            <person name="Dujon B."/>
            <person name="Sherman D."/>
            <person name="Fischer G."/>
            <person name="Durrens P."/>
            <person name="Casaregola S."/>
            <person name="Lafontaine I."/>
            <person name="de Montigny J."/>
            <person name="Marck C."/>
            <person name="Neuveglise C."/>
            <person name="Talla E."/>
            <person name="Goffard N."/>
            <person name="Frangeul L."/>
            <person name="Aigle M."/>
            <person name="Anthouard V."/>
            <person name="Babour A."/>
            <person name="Barbe V."/>
            <person name="Barnay S."/>
            <person name="Blanchin S."/>
            <person name="Beckerich J.M."/>
            <person name="Beyne E."/>
            <person name="Bleykasten C."/>
            <person name="Boisrame A."/>
            <person name="Boyer J."/>
            <person name="Cattolico L."/>
            <person name="Confanioleri F."/>
            <person name="de Daruvar A."/>
            <person name="Despons L."/>
            <person name="Fabre E."/>
            <person name="Fairhead C."/>
            <person name="Ferry-Dumazet H."/>
            <person name="Groppi A."/>
            <person name="Hantraye F."/>
            <person name="Hennequin C."/>
            <person name="Jauniaux N."/>
            <person name="Joyet P."/>
            <person name="Kachouri R."/>
            <person name="Kerrest A."/>
            <person name="Koszul R."/>
            <person name="Lemaire M."/>
            <person name="Lesur I."/>
            <person name="Ma L."/>
            <person name="Muller H."/>
            <person name="Nicaud J.M."/>
            <person name="Nikolski M."/>
            <person name="Oztas S."/>
            <person name="Ozier-Kalogeropoulos O."/>
            <person name="Pellenz S."/>
            <person name="Potier S."/>
            <person name="Richard G.F."/>
            <person name="Straub M.L."/>
            <person name="Suleau A."/>
            <person name="Swennene D."/>
            <person name="Tekaia F."/>
            <person name="Wesolowski-Louvel M."/>
            <person name="Westhof E."/>
            <person name="Wirth B."/>
            <person name="Zeniou-Meyer M."/>
            <person name="Zivanovic I."/>
            <person name="Bolotin-Fukuhara M."/>
            <person name="Thierry A."/>
            <person name="Bouchier C."/>
            <person name="Caudron B."/>
            <person name="Scarpelli C."/>
            <person name="Gaillardin C."/>
            <person name="Weissenbach J."/>
            <person name="Wincker P."/>
            <person name="Souciet J.L."/>
        </authorList>
    </citation>
    <scope>NUCLEOTIDE SEQUENCE [LARGE SCALE GENOMIC DNA]</scope>
    <source>
        <strain evidence="15">ATCC 36239 / CBS 767 / BCRC 21394 / JCM 1990 / NBRC 0083 / IGC 2968</strain>
    </source>
</reference>
<feature type="domain" description="tRNA-specific 2-thiouridylase MnmA-like central" evidence="13">
    <location>
        <begin position="252"/>
        <end position="319"/>
    </location>
</feature>
<gene>
    <name evidence="14" type="ordered locus">DEHA2D04818g</name>
</gene>
<dbReference type="EC" id="2.8.1.14" evidence="3"/>
<proteinExistence type="inferred from homology"/>
<dbReference type="EMBL" id="CR382136">
    <property type="protein sequence ID" value="CAG86816.2"/>
    <property type="molecule type" value="Genomic_DNA"/>
</dbReference>
<dbReference type="GO" id="GO:0005524">
    <property type="term" value="F:ATP binding"/>
    <property type="evidence" value="ECO:0007669"/>
    <property type="project" value="UniProtKB-KW"/>
</dbReference>
<evidence type="ECO:0000256" key="11">
    <source>
        <dbReference type="ARBA" id="ARBA00049564"/>
    </source>
</evidence>
<evidence type="ECO:0000256" key="6">
    <source>
        <dbReference type="ARBA" id="ARBA00022694"/>
    </source>
</evidence>
<keyword evidence="6" id="KW-0819">tRNA processing</keyword>
<dbReference type="SUPFAM" id="SSF52402">
    <property type="entry name" value="Adenine nucleotide alpha hydrolases-like"/>
    <property type="match status" value="1"/>
</dbReference>
<dbReference type="FunFam" id="3.40.50.620:FF:000115">
    <property type="entry name" value="tRNA-specific 2-thiouridylase MnmA"/>
    <property type="match status" value="1"/>
</dbReference>
<evidence type="ECO:0000256" key="9">
    <source>
        <dbReference type="ARBA" id="ARBA00022884"/>
    </source>
</evidence>
<evidence type="ECO:0000256" key="10">
    <source>
        <dbReference type="ARBA" id="ARBA00023157"/>
    </source>
</evidence>
<dbReference type="GO" id="GO:1990799">
    <property type="term" value="P:mitochondrial tRNA wobble position uridine thiolation"/>
    <property type="evidence" value="ECO:0007669"/>
    <property type="project" value="EnsemblFungi"/>
</dbReference>
<dbReference type="HOGENOM" id="CLU_035188_1_2_1"/>
<evidence type="ECO:0000259" key="13">
    <source>
        <dbReference type="Pfam" id="PF20259"/>
    </source>
</evidence>
<organism evidence="14 15">
    <name type="scientific">Debaryomyces hansenii (strain ATCC 36239 / CBS 767 / BCRC 21394 / JCM 1990 / NBRC 0083 / IGC 2968)</name>
    <name type="common">Yeast</name>
    <name type="synonym">Torulaspora hansenii</name>
    <dbReference type="NCBI Taxonomy" id="284592"/>
    <lineage>
        <taxon>Eukaryota</taxon>
        <taxon>Fungi</taxon>
        <taxon>Dikarya</taxon>
        <taxon>Ascomycota</taxon>
        <taxon>Saccharomycotina</taxon>
        <taxon>Pichiomycetes</taxon>
        <taxon>Debaryomycetaceae</taxon>
        <taxon>Debaryomyces</taxon>
    </lineage>
</organism>
<keyword evidence="8" id="KW-0067">ATP-binding</keyword>
<dbReference type="Pfam" id="PF20259">
    <property type="entry name" value="tRNA_Me_trans_M"/>
    <property type="match status" value="1"/>
</dbReference>
<dbReference type="Gene3D" id="3.40.50.620">
    <property type="entry name" value="HUPs"/>
    <property type="match status" value="1"/>
</dbReference>
<dbReference type="Pfam" id="PF20258">
    <property type="entry name" value="tRNA_Me_trans_C"/>
    <property type="match status" value="1"/>
</dbReference>
<dbReference type="Pfam" id="PF03054">
    <property type="entry name" value="tRNA_Me_trans"/>
    <property type="match status" value="1"/>
</dbReference>
<dbReference type="InterPro" id="IPR014729">
    <property type="entry name" value="Rossmann-like_a/b/a_fold"/>
</dbReference>
<dbReference type="CDD" id="cd01998">
    <property type="entry name" value="MnmA_TRMU-like"/>
    <property type="match status" value="1"/>
</dbReference>
<dbReference type="GeneID" id="2901331"/>
<evidence type="ECO:0000256" key="2">
    <source>
        <dbReference type="ARBA" id="ARBA00006191"/>
    </source>
</evidence>
<dbReference type="OMA" id="PFYVWDL"/>
<dbReference type="FunCoup" id="Q6BSZ3">
    <property type="interactions" value="398"/>
</dbReference>
<dbReference type="eggNOG" id="KOG2805">
    <property type="taxonomic scope" value="Eukaryota"/>
</dbReference>
<dbReference type="GO" id="GO:0000049">
    <property type="term" value="F:tRNA binding"/>
    <property type="evidence" value="ECO:0007669"/>
    <property type="project" value="UniProtKB-KW"/>
</dbReference>
<dbReference type="Gene3D" id="2.30.30.280">
    <property type="entry name" value="Adenine nucleotide alpha hydrolases-like domains"/>
    <property type="match status" value="1"/>
</dbReference>
<evidence type="ECO:0000256" key="4">
    <source>
        <dbReference type="ARBA" id="ARBA00022555"/>
    </source>
</evidence>
<evidence type="ECO:0000259" key="12">
    <source>
        <dbReference type="Pfam" id="PF20258"/>
    </source>
</evidence>
<feature type="domain" description="tRNA-specific 2-thiouridylase MnmA-like C-terminal" evidence="12">
    <location>
        <begin position="330"/>
        <end position="409"/>
    </location>
</feature>
<dbReference type="InterPro" id="IPR046885">
    <property type="entry name" value="MnmA-like_C"/>
</dbReference>
<keyword evidence="4" id="KW-0820">tRNA-binding</keyword>